<comment type="caution">
    <text evidence="2">The sequence shown here is derived from an EMBL/GenBank/DDBJ whole genome shotgun (WGS) entry which is preliminary data.</text>
</comment>
<feature type="region of interest" description="Disordered" evidence="1">
    <location>
        <begin position="1"/>
        <end position="22"/>
    </location>
</feature>
<dbReference type="RefSeq" id="WP_187071165.1">
    <property type="nucleotide sequence ID" value="NZ_JACRYL010000007.1"/>
</dbReference>
<dbReference type="InterPro" id="IPR053842">
    <property type="entry name" value="NikA-like"/>
</dbReference>
<gene>
    <name evidence="2" type="primary">mobC</name>
    <name evidence="2" type="ORF">H7U22_09680</name>
</gene>
<organism evidence="2 3">
    <name type="scientific">Pedobacter fastidiosus</name>
    <dbReference type="NCBI Taxonomy" id="2765361"/>
    <lineage>
        <taxon>Bacteria</taxon>
        <taxon>Pseudomonadati</taxon>
        <taxon>Bacteroidota</taxon>
        <taxon>Sphingobacteriia</taxon>
        <taxon>Sphingobacteriales</taxon>
        <taxon>Sphingobacteriaceae</taxon>
        <taxon>Pedobacter</taxon>
    </lineage>
</organism>
<dbReference type="Proteomes" id="UP000652755">
    <property type="component" value="Unassembled WGS sequence"/>
</dbReference>
<name>A0ABR7KRH4_9SPHI</name>
<evidence type="ECO:0000313" key="3">
    <source>
        <dbReference type="Proteomes" id="UP000652755"/>
    </source>
</evidence>
<proteinExistence type="predicted"/>
<reference evidence="2 3" key="1">
    <citation type="submission" date="2020-08" db="EMBL/GenBank/DDBJ databases">
        <authorList>
            <person name="Sun Q."/>
            <person name="Inoue M."/>
        </authorList>
    </citation>
    <scope>NUCLEOTIDE SEQUENCE [LARGE SCALE GENOMIC DNA]</scope>
    <source>
        <strain evidence="2 3">CCM 8938</strain>
    </source>
</reference>
<accession>A0ABR7KRH4</accession>
<dbReference type="EMBL" id="JACRYL010000007">
    <property type="protein sequence ID" value="MBC6110697.1"/>
    <property type="molecule type" value="Genomic_DNA"/>
</dbReference>
<evidence type="ECO:0000256" key="1">
    <source>
        <dbReference type="SAM" id="MobiDB-lite"/>
    </source>
</evidence>
<keyword evidence="3" id="KW-1185">Reference proteome</keyword>
<evidence type="ECO:0000313" key="2">
    <source>
        <dbReference type="EMBL" id="MBC6110697.1"/>
    </source>
</evidence>
<sequence>MEKENRRTSISRAGGRPRKKIRREKHIMVRLTVAEHFIIAGKSEKAGMRISEWFRRAAAGARVVQNTTPDDLKNLRVLAGMANNLNQLTKLAHQQGIFTLAKSCRKMIGQIDGILKMIWGK</sequence>
<dbReference type="Pfam" id="PF21983">
    <property type="entry name" value="NikA-like"/>
    <property type="match status" value="1"/>
</dbReference>
<protein>
    <submittedName>
        <fullName evidence="2">Plasmid mobilization relaxosome protein MobC</fullName>
    </submittedName>
</protein>